<evidence type="ECO:0000256" key="2">
    <source>
        <dbReference type="ARBA" id="ARBA00022729"/>
    </source>
</evidence>
<evidence type="ECO:0000256" key="5">
    <source>
        <dbReference type="ARBA" id="ARBA00023288"/>
    </source>
</evidence>
<dbReference type="SUPFAM" id="SSF53850">
    <property type="entry name" value="Periplasmic binding protein-like II"/>
    <property type="match status" value="1"/>
</dbReference>
<keyword evidence="7" id="KW-0813">Transport</keyword>
<dbReference type="PANTHER" id="PTHR43649">
    <property type="entry name" value="ARABINOSE-BINDING PROTEIN-RELATED"/>
    <property type="match status" value="1"/>
</dbReference>
<keyword evidence="3" id="KW-0472">Membrane</keyword>
<comment type="caution">
    <text evidence="7">The sequence shown here is derived from an EMBL/GenBank/DDBJ whole genome shotgun (WGS) entry which is preliminary data.</text>
</comment>
<keyword evidence="5" id="KW-0449">Lipoprotein</keyword>
<proteinExistence type="predicted"/>
<keyword evidence="7" id="KW-0762">Sugar transport</keyword>
<protein>
    <submittedName>
        <fullName evidence="7">Multiple sugar transport system substrate-binding protein</fullName>
    </submittedName>
</protein>
<keyword evidence="4" id="KW-0564">Palmitate</keyword>
<feature type="chain" id="PRO_5046116915" evidence="6">
    <location>
        <begin position="25"/>
        <end position="414"/>
    </location>
</feature>
<dbReference type="CDD" id="cd13585">
    <property type="entry name" value="PBP2_TMBP_like"/>
    <property type="match status" value="1"/>
</dbReference>
<dbReference type="PANTHER" id="PTHR43649:SF33">
    <property type="entry name" value="POLYGALACTURONAN_RHAMNOGALACTURONAN-BINDING PROTEIN YTCQ"/>
    <property type="match status" value="1"/>
</dbReference>
<evidence type="ECO:0000256" key="4">
    <source>
        <dbReference type="ARBA" id="ARBA00023139"/>
    </source>
</evidence>
<feature type="signal peptide" evidence="6">
    <location>
        <begin position="1"/>
        <end position="24"/>
    </location>
</feature>
<dbReference type="RefSeq" id="WP_244681025.1">
    <property type="nucleotide sequence ID" value="NZ_JALIRM010000003.1"/>
</dbReference>
<keyword evidence="2 6" id="KW-0732">Signal</keyword>
<gene>
    <name evidence="7" type="ORF">J2S14_003992</name>
</gene>
<keyword evidence="1" id="KW-1003">Cell membrane</keyword>
<dbReference type="Pfam" id="PF13416">
    <property type="entry name" value="SBP_bac_8"/>
    <property type="match status" value="1"/>
</dbReference>
<evidence type="ECO:0000256" key="1">
    <source>
        <dbReference type="ARBA" id="ARBA00022475"/>
    </source>
</evidence>
<reference evidence="7 8" key="1">
    <citation type="submission" date="2023-07" db="EMBL/GenBank/DDBJ databases">
        <title>Genomic Encyclopedia of Type Strains, Phase IV (KMG-IV): sequencing the most valuable type-strain genomes for metagenomic binning, comparative biology and taxonomic classification.</title>
        <authorList>
            <person name="Goeker M."/>
        </authorList>
    </citation>
    <scope>NUCLEOTIDE SEQUENCE [LARGE SCALE GENOMIC DNA]</scope>
    <source>
        <strain evidence="7 8">DSM 27848</strain>
    </source>
</reference>
<sequence>MKSKFRTKSIFVLLVIFSILTLSACGSSSDSNTGKTKDGKTLIRFATWDSEDSLDLQKQLVDKFNKEHSDIQVKLEAYGSEYDTKIAAGMGSKDAPDVMYMWNYPQYKDALEPLDSYIEGAGAGYKDNFYEALWNYNSADDKVLGLPVGYTTHVVYYNKDLFDAKGLPYPTGDWTWDDFQKVAAQLTDSAKGTTGFVFSGKPDPYDFEMYLWGNGAAYSDKNGELEGNLNSPKSIEVFDMFQKMEKDKIALASEKSGTDEMKTGKVGMFINGAWYIDTFKNAGINFGVVEVPHFEGNKSVSVISSSGLAMSKDSKNKDAAFEFMKFWTGEEANKARINYELPVLKTVVEQEKLNEDPIKGVFYSMLENSEGFTPSSFRIEDWSTVADDLNLVFEEIFNPSTLMNPKKALNDAAQ</sequence>
<evidence type="ECO:0000256" key="6">
    <source>
        <dbReference type="SAM" id="SignalP"/>
    </source>
</evidence>
<evidence type="ECO:0000256" key="3">
    <source>
        <dbReference type="ARBA" id="ARBA00023136"/>
    </source>
</evidence>
<dbReference type="Gene3D" id="3.40.190.10">
    <property type="entry name" value="Periplasmic binding protein-like II"/>
    <property type="match status" value="1"/>
</dbReference>
<accession>A0ABU0D9Z1</accession>
<dbReference type="PROSITE" id="PS51257">
    <property type="entry name" value="PROKAR_LIPOPROTEIN"/>
    <property type="match status" value="1"/>
</dbReference>
<dbReference type="Proteomes" id="UP001232343">
    <property type="component" value="Unassembled WGS sequence"/>
</dbReference>
<keyword evidence="8" id="KW-1185">Reference proteome</keyword>
<evidence type="ECO:0000313" key="8">
    <source>
        <dbReference type="Proteomes" id="UP001232343"/>
    </source>
</evidence>
<organism evidence="7 8">
    <name type="scientific">Lederbergia wuyishanensis</name>
    <dbReference type="NCBI Taxonomy" id="1347903"/>
    <lineage>
        <taxon>Bacteria</taxon>
        <taxon>Bacillati</taxon>
        <taxon>Bacillota</taxon>
        <taxon>Bacilli</taxon>
        <taxon>Bacillales</taxon>
        <taxon>Bacillaceae</taxon>
        <taxon>Lederbergia</taxon>
    </lineage>
</organism>
<dbReference type="InterPro" id="IPR050490">
    <property type="entry name" value="Bact_solute-bd_prot1"/>
</dbReference>
<name>A0ABU0D9Z1_9BACI</name>
<dbReference type="EMBL" id="JAUSUO010000013">
    <property type="protein sequence ID" value="MDQ0345145.1"/>
    <property type="molecule type" value="Genomic_DNA"/>
</dbReference>
<dbReference type="InterPro" id="IPR006059">
    <property type="entry name" value="SBP"/>
</dbReference>
<evidence type="ECO:0000313" key="7">
    <source>
        <dbReference type="EMBL" id="MDQ0345145.1"/>
    </source>
</evidence>